<comment type="caution">
    <text evidence="1">The sequence shown here is derived from an EMBL/GenBank/DDBJ whole genome shotgun (WGS) entry which is preliminary data.</text>
</comment>
<organism evidence="1 2">
    <name type="scientific">Aquatica leii</name>
    <dbReference type="NCBI Taxonomy" id="1421715"/>
    <lineage>
        <taxon>Eukaryota</taxon>
        <taxon>Metazoa</taxon>
        <taxon>Ecdysozoa</taxon>
        <taxon>Arthropoda</taxon>
        <taxon>Hexapoda</taxon>
        <taxon>Insecta</taxon>
        <taxon>Pterygota</taxon>
        <taxon>Neoptera</taxon>
        <taxon>Endopterygota</taxon>
        <taxon>Coleoptera</taxon>
        <taxon>Polyphaga</taxon>
        <taxon>Elateriformia</taxon>
        <taxon>Elateroidea</taxon>
        <taxon>Lampyridae</taxon>
        <taxon>Luciolinae</taxon>
        <taxon>Aquatica</taxon>
    </lineage>
</organism>
<dbReference type="EMBL" id="JARPUR010000008">
    <property type="protein sequence ID" value="KAK4871935.1"/>
    <property type="molecule type" value="Genomic_DNA"/>
</dbReference>
<evidence type="ECO:0000313" key="2">
    <source>
        <dbReference type="Proteomes" id="UP001353858"/>
    </source>
</evidence>
<accession>A0AAN7SMZ9</accession>
<proteinExistence type="predicted"/>
<reference evidence="2" key="1">
    <citation type="submission" date="2023-01" db="EMBL/GenBank/DDBJ databases">
        <title>Key to firefly adult light organ development and bioluminescence: homeobox transcription factors regulate luciferase expression and transportation to peroxisome.</title>
        <authorList>
            <person name="Fu X."/>
        </authorList>
    </citation>
    <scope>NUCLEOTIDE SEQUENCE [LARGE SCALE GENOMIC DNA]</scope>
</reference>
<keyword evidence="2" id="KW-1185">Reference proteome</keyword>
<dbReference type="AlphaFoldDB" id="A0AAN7SMZ9"/>
<evidence type="ECO:0000313" key="1">
    <source>
        <dbReference type="EMBL" id="KAK4871935.1"/>
    </source>
</evidence>
<name>A0AAN7SMZ9_9COLE</name>
<protein>
    <submittedName>
        <fullName evidence="1">Uncharacterized protein</fullName>
    </submittedName>
</protein>
<dbReference type="Proteomes" id="UP001353858">
    <property type="component" value="Unassembled WGS sequence"/>
</dbReference>
<gene>
    <name evidence="1" type="ORF">RN001_016059</name>
</gene>
<sequence length="155" mass="17419">MGIGNLDIQTTKKNLKAYKRNSKDLARKSLYYKDNLKKSKTETVQYSMSKRNPNELLCIPSTSKATDPLTLGSYTISRTRKTPLSSQMRLHLPTLAEACNRTGISDRSAAIVSAVLKDVGIISDTDTSKVVDRSKVRRERIKNRTNLTKKLITML</sequence>